<name>A0A379WE52_SALET</name>
<organism evidence="1 2">
    <name type="scientific">Salmonella enterica I</name>
    <dbReference type="NCBI Taxonomy" id="59201"/>
    <lineage>
        <taxon>Bacteria</taxon>
        <taxon>Pseudomonadati</taxon>
        <taxon>Pseudomonadota</taxon>
        <taxon>Gammaproteobacteria</taxon>
        <taxon>Enterobacterales</taxon>
        <taxon>Enterobacteriaceae</taxon>
        <taxon>Salmonella</taxon>
    </lineage>
</organism>
<evidence type="ECO:0000313" key="1">
    <source>
        <dbReference type="EMBL" id="SUH17530.1"/>
    </source>
</evidence>
<dbReference type="Proteomes" id="UP000255509">
    <property type="component" value="Unassembled WGS sequence"/>
</dbReference>
<proteinExistence type="predicted"/>
<reference evidence="1 2" key="1">
    <citation type="submission" date="2018-06" db="EMBL/GenBank/DDBJ databases">
        <authorList>
            <consortium name="Pathogen Informatics"/>
            <person name="Doyle S."/>
        </authorList>
    </citation>
    <scope>NUCLEOTIDE SEQUENCE [LARGE SCALE GENOMIC DNA]</scope>
    <source>
        <strain evidence="1 2">NCTC8258</strain>
    </source>
</reference>
<sequence>MISILRSHVHCWQTRWQNPRETGHATYEHYEWPENYFDKSEGEMLTRIRMEAQRSPGSRVLGGGNIRTLMTGYTFTLENYPTAEVNQEYLLMQTLLFVQDNAAAQRAGPALYLFHPF</sequence>
<dbReference type="Gene3D" id="2.30.110.50">
    <property type="match status" value="1"/>
</dbReference>
<dbReference type="SUPFAM" id="SSF69279">
    <property type="entry name" value="Phage tail proteins"/>
    <property type="match status" value="1"/>
</dbReference>
<evidence type="ECO:0000313" key="2">
    <source>
        <dbReference type="Proteomes" id="UP000255509"/>
    </source>
</evidence>
<accession>A0A379WE52</accession>
<dbReference type="EMBL" id="UGXS01000004">
    <property type="protein sequence ID" value="SUH17530.1"/>
    <property type="molecule type" value="Genomic_DNA"/>
</dbReference>
<dbReference type="Gene3D" id="4.10.220.110">
    <property type="match status" value="1"/>
</dbReference>
<gene>
    <name evidence="1" type="primary">rhsG_2</name>
    <name evidence="1" type="ORF">NCTC8258_05323</name>
</gene>
<dbReference type="Pfam" id="PF05954">
    <property type="entry name" value="Phage_GPD"/>
    <property type="match status" value="1"/>
</dbReference>
<protein>
    <submittedName>
        <fullName evidence="1">Rhs-family protein</fullName>
    </submittedName>
</protein>
<dbReference type="AlphaFoldDB" id="A0A379WE52"/>